<dbReference type="EMBL" id="OX596103">
    <property type="protein sequence ID" value="CAM9831445.1"/>
    <property type="molecule type" value="Genomic_DNA"/>
</dbReference>
<dbReference type="Proteomes" id="UP001162501">
    <property type="component" value="Chromosome 19"/>
</dbReference>
<name>A0AC59YMX8_RANTA</name>
<evidence type="ECO:0000313" key="2">
    <source>
        <dbReference type="Proteomes" id="UP001162501"/>
    </source>
</evidence>
<gene>
    <name evidence="1" type="ORF">MRATA1EN22A_LOCUS8063</name>
</gene>
<reference evidence="1" key="1">
    <citation type="submission" date="2023-05" db="EMBL/GenBank/DDBJ databases">
        <authorList>
            <consortium name="ELIXIR-Norway"/>
        </authorList>
    </citation>
    <scope>NUCLEOTIDE SEQUENCE</scope>
</reference>
<proteinExistence type="predicted"/>
<evidence type="ECO:0000313" key="1">
    <source>
        <dbReference type="EMBL" id="CAM9831445.1"/>
    </source>
</evidence>
<organism evidence="1 2">
    <name type="scientific">Rangifer tarandus platyrhynchus</name>
    <name type="common">Svalbard reindeer</name>
    <dbReference type="NCBI Taxonomy" id="3082113"/>
    <lineage>
        <taxon>Eukaryota</taxon>
        <taxon>Metazoa</taxon>
        <taxon>Chordata</taxon>
        <taxon>Craniata</taxon>
        <taxon>Vertebrata</taxon>
        <taxon>Euteleostomi</taxon>
        <taxon>Mammalia</taxon>
        <taxon>Eutheria</taxon>
        <taxon>Laurasiatheria</taxon>
        <taxon>Artiodactyla</taxon>
        <taxon>Ruminantia</taxon>
        <taxon>Pecora</taxon>
        <taxon>Cervidae</taxon>
        <taxon>Odocoileinae</taxon>
        <taxon>Rangifer</taxon>
    </lineage>
</organism>
<protein>
    <submittedName>
        <fullName evidence="1">Uncharacterized protein</fullName>
    </submittedName>
</protein>
<sequence length="82" mass="9181">MWAVRIQNVSLITVPALVAGKDRLMRSTRPRRPRFCSGLLPVLPSPPPLRAGRCYPRNLLLFRISSSAPTLSLAALFYLFCL</sequence>
<reference evidence="1" key="2">
    <citation type="submission" date="2025-03" db="EMBL/GenBank/DDBJ databases">
        <authorList>
            <consortium name="ELIXIR-Norway"/>
            <consortium name="Elixir Norway"/>
        </authorList>
    </citation>
    <scope>NUCLEOTIDE SEQUENCE</scope>
</reference>
<accession>A0AC59YMX8</accession>